<dbReference type="AlphaFoldDB" id="A0A2A6ZA75"/>
<gene>
    <name evidence="1" type="ORF">CGS46_08935</name>
</gene>
<evidence type="ECO:0000313" key="1">
    <source>
        <dbReference type="EMBL" id="PDX58273.1"/>
    </source>
</evidence>
<keyword evidence="2" id="KW-1185">Reference proteome</keyword>
<organism evidence="1 2">
    <name type="scientific">Faecalibacterium langellae</name>
    <dbReference type="NCBI Taxonomy" id="3435293"/>
    <lineage>
        <taxon>Bacteria</taxon>
        <taxon>Bacillati</taxon>
        <taxon>Bacillota</taxon>
        <taxon>Clostridia</taxon>
        <taxon>Eubacteriales</taxon>
        <taxon>Oscillospiraceae</taxon>
        <taxon>Faecalibacterium</taxon>
    </lineage>
</organism>
<dbReference type="Pfam" id="PF19635">
    <property type="entry name" value="DUF6138"/>
    <property type="match status" value="1"/>
</dbReference>
<dbReference type="InterPro" id="IPR046136">
    <property type="entry name" value="DUF6138"/>
</dbReference>
<reference evidence="1 2" key="1">
    <citation type="journal article" date="2017" name="Front. Microbiol.">
        <title>New Insights into the Diversity of the Genus Faecalibacterium.</title>
        <authorList>
            <person name="Benevides L."/>
            <person name="Burman S."/>
            <person name="Martin R."/>
            <person name="Robert V."/>
            <person name="Thomas M."/>
            <person name="Miquel S."/>
            <person name="Chain F."/>
            <person name="Sokol H."/>
            <person name="Bermudez-Humaran L.G."/>
            <person name="Morrison M."/>
            <person name="Langella P."/>
            <person name="Azevedo V.A."/>
            <person name="Chatel J.M."/>
            <person name="Soares S."/>
        </authorList>
    </citation>
    <scope>NUCLEOTIDE SEQUENCE [LARGE SCALE GENOMIC DNA]</scope>
    <source>
        <strain evidence="2">CNCM I-4540</strain>
    </source>
</reference>
<comment type="caution">
    <text evidence="1">The sequence shown here is derived from an EMBL/GenBank/DDBJ whole genome shotgun (WGS) entry which is preliminary data.</text>
</comment>
<dbReference type="Proteomes" id="UP000220752">
    <property type="component" value="Unassembled WGS sequence"/>
</dbReference>
<sequence>MSLPKRDGVQGRYYLIQKPDTNPEVLEHADQCIQDVLNGTAKENHSSYPMVVQNQSGTPFLPSQLLDRYLSKLPLKGFPYEEAVVFCDALRRLVGWKEIGYTLEQYIKHKVQERYFEAGEKEDDFTPYPPCTVWPELRLEDVDENLLRFTCYVAVCYTVYGASYNTITTEHYLDLVSQLRPDMVKQLKTNGSGKLPKDIQRRKTEHFTASANDAFATIRITARDSTEECYAEILDYLCAVLEQEEFPRSYSVEFRGKEKLYLPIPGLPKKGVNQLFACAVQHPDLHPAMERYVRLAMREFEWYQNLADEACAMPGTFAVFALGLEGEPWAPLVTEYLDLCDDEHSSLQGKFLHALIRKFGFQLWTLGVLVRGALSMQWLEPAREFRSLIANGESLDALLAVKRRFSAYLLPEENEDPKFRAIAWQSLLWAIWGQASENGGSKVIKTAPKELKERYSEIFRSQDA</sequence>
<name>A0A2A6ZA75_9FIRM</name>
<dbReference type="EMBL" id="NMTQ01000033">
    <property type="protein sequence ID" value="PDX58273.1"/>
    <property type="molecule type" value="Genomic_DNA"/>
</dbReference>
<proteinExistence type="predicted"/>
<evidence type="ECO:0000313" key="2">
    <source>
        <dbReference type="Proteomes" id="UP000220752"/>
    </source>
</evidence>
<accession>A0A2A6ZA75</accession>
<protein>
    <submittedName>
        <fullName evidence="1">Uncharacterized protein</fullName>
    </submittedName>
</protein>